<feature type="compositionally biased region" description="Low complexity" evidence="1">
    <location>
        <begin position="264"/>
        <end position="276"/>
    </location>
</feature>
<dbReference type="EMBL" id="LR728389">
    <property type="protein sequence ID" value="VWP00345.1"/>
    <property type="molecule type" value="Genomic_DNA"/>
</dbReference>
<accession>A0A5K1K438</accession>
<dbReference type="GO" id="GO:0004784">
    <property type="term" value="F:superoxide dismutase activity"/>
    <property type="evidence" value="ECO:0007669"/>
    <property type="project" value="UniProtKB-EC"/>
</dbReference>
<keyword evidence="2" id="KW-1133">Transmembrane helix</keyword>
<gene>
    <name evidence="3" type="primary">Q6TDT0</name>
</gene>
<evidence type="ECO:0000313" key="3">
    <source>
        <dbReference type="EMBL" id="VWP00345.1"/>
    </source>
</evidence>
<feature type="region of interest" description="Disordered" evidence="1">
    <location>
        <begin position="243"/>
        <end position="276"/>
    </location>
</feature>
<evidence type="ECO:0000256" key="1">
    <source>
        <dbReference type="SAM" id="MobiDB-lite"/>
    </source>
</evidence>
<proteinExistence type="predicted"/>
<name>A0A5K1K438_9APHY</name>
<keyword evidence="2" id="KW-0472">Membrane</keyword>
<feature type="region of interest" description="Disordered" evidence="1">
    <location>
        <begin position="163"/>
        <end position="227"/>
    </location>
</feature>
<protein>
    <submittedName>
        <fullName evidence="3">Superoxide dismutase (EC)</fullName>
        <ecNumber evidence="3">1.15.1.1</ecNumber>
    </submittedName>
</protein>
<sequence length="402" mass="42398">MSGASVYYDFQGSQVEVFATQRPTGTYLTNVSFQIDKNTPEFWVSNENVPEETFNKLVYTSPGTLSTNGSHRITITNYGFVFWLVYLEITTPDFSAGATAAAAAALAPATSGSAHPSSGSTTRTPVIVGAVVGSLGGAALLLAALWFWCMCSRSRRRERDAMAPTPFAGEGPTLHFAKDRPPASPPSRFQRWIAGSQAAETGPGYGYASTEQAPQGEHRAQSEPGADGEALKQLAVFHSAAETRVGRVPRPAAGVPSVLETPHSSTASPRSAAAPVSRSGAFARAFTFSSRLSRDPAWAPPSDATMPSALASSGVLPPPGSPPDRRRPVFFRVLRRSRDGGVRLAGGPPQELAADMMAPEEYDERMLEAMSEGSTLPPEYQQYPAAGGEGESERGAGAGTGR</sequence>
<dbReference type="Gene3D" id="2.60.120.260">
    <property type="entry name" value="Galactose-binding domain-like"/>
    <property type="match status" value="1"/>
</dbReference>
<keyword evidence="3" id="KW-0560">Oxidoreductase</keyword>
<reference evidence="3" key="1">
    <citation type="submission" date="2019-10" db="EMBL/GenBank/DDBJ databases">
        <authorList>
            <person name="Nor Muhammad N."/>
        </authorList>
    </citation>
    <scope>NUCLEOTIDE SEQUENCE</scope>
</reference>
<feature type="transmembrane region" description="Helical" evidence="2">
    <location>
        <begin position="126"/>
        <end position="149"/>
    </location>
</feature>
<dbReference type="EC" id="1.15.1.1" evidence="3"/>
<organism evidence="3">
    <name type="scientific">Ganoderma boninense</name>
    <dbReference type="NCBI Taxonomy" id="34458"/>
    <lineage>
        <taxon>Eukaryota</taxon>
        <taxon>Fungi</taxon>
        <taxon>Dikarya</taxon>
        <taxon>Basidiomycota</taxon>
        <taxon>Agaricomycotina</taxon>
        <taxon>Agaricomycetes</taxon>
        <taxon>Polyporales</taxon>
        <taxon>Polyporaceae</taxon>
        <taxon>Ganoderma</taxon>
    </lineage>
</organism>
<feature type="region of interest" description="Disordered" evidence="1">
    <location>
        <begin position="368"/>
        <end position="402"/>
    </location>
</feature>
<feature type="region of interest" description="Disordered" evidence="1">
    <location>
        <begin position="293"/>
        <end position="327"/>
    </location>
</feature>
<keyword evidence="2" id="KW-0812">Transmembrane</keyword>
<dbReference type="AlphaFoldDB" id="A0A5K1K438"/>
<evidence type="ECO:0000256" key="2">
    <source>
        <dbReference type="SAM" id="Phobius"/>
    </source>
</evidence>